<keyword evidence="5" id="KW-0808">Transferase</keyword>
<keyword evidence="4" id="KW-0963">Cytoplasm</keyword>
<dbReference type="Pfam" id="PF01300">
    <property type="entry name" value="Sua5_yciO_yrdC"/>
    <property type="match status" value="1"/>
</dbReference>
<accession>A0A6J6ILJ1</accession>
<dbReference type="AlphaFoldDB" id="A0A6J6ILJ1"/>
<organism evidence="13">
    <name type="scientific">freshwater metagenome</name>
    <dbReference type="NCBI Taxonomy" id="449393"/>
    <lineage>
        <taxon>unclassified sequences</taxon>
        <taxon>metagenomes</taxon>
        <taxon>ecological metagenomes</taxon>
    </lineage>
</organism>
<evidence type="ECO:0000256" key="4">
    <source>
        <dbReference type="ARBA" id="ARBA00022490"/>
    </source>
</evidence>
<evidence type="ECO:0000256" key="9">
    <source>
        <dbReference type="ARBA" id="ARBA00022840"/>
    </source>
</evidence>
<protein>
    <recommendedName>
        <fullName evidence="10">L-threonylcarbamoyladenylate synthase</fullName>
        <ecNumber evidence="3">2.7.7.87</ecNumber>
    </recommendedName>
    <alternativeName>
        <fullName evidence="10">L-threonylcarbamoyladenylate synthase</fullName>
    </alternativeName>
</protein>
<sequence>MREKALAAEAIGGVGVERIYDCSVDTDLLTGMRLAKAALGRKELVVVPTDTVYGLACDAFSHEGVQKLLDAKGRDRQSPPPVLIGNAAALEGLAQEIPQLAHKLADTFWPGALTMILKAQPSLTWDLGETKGTVALRMPDHKIALALLQETGPLAVSSANLTGEPAATTCQHAEKHLGNKVKVYLDGGASPKGEASTILDMTDLVDTYSDEGELVTTGKVKIVRRGALSEQKLATVLGDFLKA</sequence>
<dbReference type="InterPro" id="IPR006070">
    <property type="entry name" value="Sua5-like_dom"/>
</dbReference>
<evidence type="ECO:0000259" key="12">
    <source>
        <dbReference type="PROSITE" id="PS51163"/>
    </source>
</evidence>
<dbReference type="PANTHER" id="PTHR17490">
    <property type="entry name" value="SUA5"/>
    <property type="match status" value="1"/>
</dbReference>
<proteinExistence type="inferred from homology"/>
<dbReference type="Gene3D" id="3.90.870.10">
    <property type="entry name" value="DHBP synthase"/>
    <property type="match status" value="1"/>
</dbReference>
<dbReference type="GO" id="GO:0005524">
    <property type="term" value="F:ATP binding"/>
    <property type="evidence" value="ECO:0007669"/>
    <property type="project" value="UniProtKB-KW"/>
</dbReference>
<dbReference type="GO" id="GO:0008033">
    <property type="term" value="P:tRNA processing"/>
    <property type="evidence" value="ECO:0007669"/>
    <property type="project" value="UniProtKB-KW"/>
</dbReference>
<dbReference type="PANTHER" id="PTHR17490:SF16">
    <property type="entry name" value="THREONYLCARBAMOYL-AMP SYNTHASE"/>
    <property type="match status" value="1"/>
</dbReference>
<keyword evidence="9" id="KW-0067">ATP-binding</keyword>
<evidence type="ECO:0000256" key="11">
    <source>
        <dbReference type="ARBA" id="ARBA00048366"/>
    </source>
</evidence>
<dbReference type="GO" id="GO:0003725">
    <property type="term" value="F:double-stranded RNA binding"/>
    <property type="evidence" value="ECO:0007669"/>
    <property type="project" value="InterPro"/>
</dbReference>
<dbReference type="GO" id="GO:0005737">
    <property type="term" value="C:cytoplasm"/>
    <property type="evidence" value="ECO:0007669"/>
    <property type="project" value="UniProtKB-SubCell"/>
</dbReference>
<evidence type="ECO:0000256" key="2">
    <source>
        <dbReference type="ARBA" id="ARBA00007663"/>
    </source>
</evidence>
<evidence type="ECO:0000256" key="10">
    <source>
        <dbReference type="ARBA" id="ARBA00029774"/>
    </source>
</evidence>
<evidence type="ECO:0000256" key="8">
    <source>
        <dbReference type="ARBA" id="ARBA00022741"/>
    </source>
</evidence>
<evidence type="ECO:0000313" key="13">
    <source>
        <dbReference type="EMBL" id="CAB4625335.1"/>
    </source>
</evidence>
<dbReference type="InterPro" id="IPR017945">
    <property type="entry name" value="DHBP_synth_RibB-like_a/b_dom"/>
</dbReference>
<dbReference type="EC" id="2.7.7.87" evidence="3"/>
<keyword evidence="7" id="KW-0548">Nucleotidyltransferase</keyword>
<evidence type="ECO:0000256" key="6">
    <source>
        <dbReference type="ARBA" id="ARBA00022694"/>
    </source>
</evidence>
<evidence type="ECO:0000256" key="3">
    <source>
        <dbReference type="ARBA" id="ARBA00012584"/>
    </source>
</evidence>
<dbReference type="SUPFAM" id="SSF55821">
    <property type="entry name" value="YrdC/RibB"/>
    <property type="match status" value="1"/>
</dbReference>
<dbReference type="GO" id="GO:0000049">
    <property type="term" value="F:tRNA binding"/>
    <property type="evidence" value="ECO:0007669"/>
    <property type="project" value="TreeGrafter"/>
</dbReference>
<reference evidence="13" key="1">
    <citation type="submission" date="2020-05" db="EMBL/GenBank/DDBJ databases">
        <authorList>
            <person name="Chiriac C."/>
            <person name="Salcher M."/>
            <person name="Ghai R."/>
            <person name="Kavagutti S V."/>
        </authorList>
    </citation>
    <scope>NUCLEOTIDE SEQUENCE</scope>
</reference>
<dbReference type="GO" id="GO:0006450">
    <property type="term" value="P:regulation of translational fidelity"/>
    <property type="evidence" value="ECO:0007669"/>
    <property type="project" value="TreeGrafter"/>
</dbReference>
<comment type="catalytic activity">
    <reaction evidence="11">
        <text>L-threonine + hydrogencarbonate + ATP = L-threonylcarbamoyladenylate + diphosphate + H2O</text>
        <dbReference type="Rhea" id="RHEA:36407"/>
        <dbReference type="ChEBI" id="CHEBI:15377"/>
        <dbReference type="ChEBI" id="CHEBI:17544"/>
        <dbReference type="ChEBI" id="CHEBI:30616"/>
        <dbReference type="ChEBI" id="CHEBI:33019"/>
        <dbReference type="ChEBI" id="CHEBI:57926"/>
        <dbReference type="ChEBI" id="CHEBI:73682"/>
        <dbReference type="EC" id="2.7.7.87"/>
    </reaction>
</comment>
<evidence type="ECO:0000256" key="1">
    <source>
        <dbReference type="ARBA" id="ARBA00004496"/>
    </source>
</evidence>
<evidence type="ECO:0000256" key="7">
    <source>
        <dbReference type="ARBA" id="ARBA00022695"/>
    </source>
</evidence>
<evidence type="ECO:0000256" key="5">
    <source>
        <dbReference type="ARBA" id="ARBA00022679"/>
    </source>
</evidence>
<keyword evidence="6" id="KW-0819">tRNA processing</keyword>
<dbReference type="InterPro" id="IPR050156">
    <property type="entry name" value="TC-AMP_synthase_SUA5"/>
</dbReference>
<comment type="subcellular location">
    <subcellularLocation>
        <location evidence="1">Cytoplasm</location>
    </subcellularLocation>
</comment>
<comment type="similarity">
    <text evidence="2">Belongs to the SUA5 family.</text>
</comment>
<feature type="domain" description="YrdC-like" evidence="12">
    <location>
        <begin position="29"/>
        <end position="228"/>
    </location>
</feature>
<dbReference type="NCBIfam" id="TIGR00057">
    <property type="entry name" value="L-threonylcarbamoyladenylate synthase"/>
    <property type="match status" value="1"/>
</dbReference>
<name>A0A6J6ILJ1_9ZZZZ</name>
<dbReference type="EMBL" id="CAEZVM010000004">
    <property type="protein sequence ID" value="CAB4625335.1"/>
    <property type="molecule type" value="Genomic_DNA"/>
</dbReference>
<gene>
    <name evidence="13" type="ORF">UFOPK2032_00199</name>
</gene>
<dbReference type="GO" id="GO:0061710">
    <property type="term" value="F:L-threonylcarbamoyladenylate synthase"/>
    <property type="evidence" value="ECO:0007669"/>
    <property type="project" value="UniProtKB-EC"/>
</dbReference>
<keyword evidence="8" id="KW-0547">Nucleotide-binding</keyword>
<dbReference type="PROSITE" id="PS51163">
    <property type="entry name" value="YRDC"/>
    <property type="match status" value="1"/>
</dbReference>